<dbReference type="InterPro" id="IPR017900">
    <property type="entry name" value="4Fe4S_Fe_S_CS"/>
</dbReference>
<evidence type="ECO:0000313" key="8">
    <source>
        <dbReference type="Proteomes" id="UP000297065"/>
    </source>
</evidence>
<dbReference type="InterPro" id="IPR009051">
    <property type="entry name" value="Helical_ferredxn"/>
</dbReference>
<dbReference type="GO" id="GO:0009061">
    <property type="term" value="P:anaerobic respiration"/>
    <property type="evidence" value="ECO:0007669"/>
    <property type="project" value="InterPro"/>
</dbReference>
<dbReference type="NCBIfam" id="NF008369">
    <property type="entry name" value="PRK11168.1"/>
    <property type="match status" value="1"/>
</dbReference>
<dbReference type="PANTHER" id="PTHR32479">
    <property type="entry name" value="GLYCOLATE OXIDASE IRON-SULFUR SUBUNIT"/>
    <property type="match status" value="1"/>
</dbReference>
<dbReference type="AlphaFoldDB" id="A0A4P7UKM5"/>
<keyword evidence="1" id="KW-0004">4Fe-4S</keyword>
<reference evidence="7 8" key="1">
    <citation type="submission" date="2019-02" db="EMBL/GenBank/DDBJ databases">
        <title>Complete Genome Sequence of Desulfovibrio desulfuricans IC1, a Sulfonate Utilizing Anaerobe.</title>
        <authorList>
            <person name="Day L.A."/>
            <person name="De Leon K.B."/>
            <person name="Wall J.D."/>
        </authorList>
    </citation>
    <scope>NUCLEOTIDE SEQUENCE [LARGE SCALE GENOMIC DNA]</scope>
    <source>
        <strain evidence="7 8">IC1</strain>
    </source>
</reference>
<dbReference type="Pfam" id="PF02754">
    <property type="entry name" value="CCG"/>
    <property type="match status" value="2"/>
</dbReference>
<keyword evidence="2" id="KW-0479">Metal-binding</keyword>
<evidence type="ECO:0000256" key="5">
    <source>
        <dbReference type="ARBA" id="ARBA00023014"/>
    </source>
</evidence>
<dbReference type="Gene3D" id="1.10.1060.10">
    <property type="entry name" value="Alpha-helical ferredoxin"/>
    <property type="match status" value="1"/>
</dbReference>
<feature type="domain" description="4Fe-4S ferredoxin-type" evidence="6">
    <location>
        <begin position="1"/>
        <end position="32"/>
    </location>
</feature>
<dbReference type="RefSeq" id="WP_136399553.1">
    <property type="nucleotide sequence ID" value="NZ_CP036295.1"/>
</dbReference>
<accession>A0A4P7UKM5</accession>
<dbReference type="GO" id="GO:0051539">
    <property type="term" value="F:4 iron, 4 sulfur cluster binding"/>
    <property type="evidence" value="ECO:0007669"/>
    <property type="project" value="UniProtKB-KW"/>
</dbReference>
<proteinExistence type="predicted"/>
<dbReference type="GO" id="GO:0046872">
    <property type="term" value="F:metal ion binding"/>
    <property type="evidence" value="ECO:0007669"/>
    <property type="project" value="UniProtKB-KW"/>
</dbReference>
<dbReference type="PROSITE" id="PS51379">
    <property type="entry name" value="4FE4S_FER_2"/>
    <property type="match status" value="1"/>
</dbReference>
<dbReference type="InterPro" id="IPR017896">
    <property type="entry name" value="4Fe4S_Fe-S-bd"/>
</dbReference>
<keyword evidence="3" id="KW-0677">Repeat</keyword>
<evidence type="ECO:0000259" key="6">
    <source>
        <dbReference type="PROSITE" id="PS51379"/>
    </source>
</evidence>
<keyword evidence="4" id="KW-0408">Iron</keyword>
<dbReference type="InterPro" id="IPR004017">
    <property type="entry name" value="Cys_rich_dom"/>
</dbReference>
<dbReference type="InterPro" id="IPR017753">
    <property type="entry name" value="G3P_DH_GlpC_su"/>
</dbReference>
<protein>
    <submittedName>
        <fullName evidence="7">Anaerobic glycerol-3-phosphate dehydrogenase subunit C</fullName>
    </submittedName>
</protein>
<evidence type="ECO:0000256" key="4">
    <source>
        <dbReference type="ARBA" id="ARBA00023004"/>
    </source>
</evidence>
<dbReference type="SUPFAM" id="SSF46548">
    <property type="entry name" value="alpha-helical ferredoxin"/>
    <property type="match status" value="1"/>
</dbReference>
<dbReference type="EMBL" id="CP036295">
    <property type="protein sequence ID" value="QCC85384.1"/>
    <property type="molecule type" value="Genomic_DNA"/>
</dbReference>
<evidence type="ECO:0000256" key="3">
    <source>
        <dbReference type="ARBA" id="ARBA00022737"/>
    </source>
</evidence>
<dbReference type="GO" id="GO:0016491">
    <property type="term" value="F:oxidoreductase activity"/>
    <property type="evidence" value="ECO:0007669"/>
    <property type="project" value="UniProtKB-ARBA"/>
</dbReference>
<name>A0A4P7UKM5_DESDE</name>
<dbReference type="PANTHER" id="PTHR32479:SF19">
    <property type="entry name" value="ANAEROBIC GLYCEROL-3-PHOSPHATE DEHYDROGENASE SUBUNIT C"/>
    <property type="match status" value="1"/>
</dbReference>
<evidence type="ECO:0000256" key="1">
    <source>
        <dbReference type="ARBA" id="ARBA00022485"/>
    </source>
</evidence>
<dbReference type="PROSITE" id="PS00198">
    <property type="entry name" value="4FE4S_FER_1"/>
    <property type="match status" value="1"/>
</dbReference>
<dbReference type="OrthoDB" id="9770306at2"/>
<dbReference type="GO" id="GO:0016020">
    <property type="term" value="C:membrane"/>
    <property type="evidence" value="ECO:0007669"/>
    <property type="project" value="InterPro"/>
</dbReference>
<dbReference type="GO" id="GO:0009331">
    <property type="term" value="C:glycerol-3-phosphate dehydrogenase (FAD) complex"/>
    <property type="evidence" value="ECO:0007669"/>
    <property type="project" value="InterPro"/>
</dbReference>
<dbReference type="NCBIfam" id="TIGR03379">
    <property type="entry name" value="glycerol3P_GlpC"/>
    <property type="match status" value="1"/>
</dbReference>
<sequence length="403" mass="44135">MSVRINPDKCIACTTCVVHCPVAEATPKFLGPRMIGPAYERFRLLGLTEDPSLHYCANCKNCDISCPHGVPVSSLNMMARADQFKTHSPGLRDWVLGHGELMAKWLRLIPAALKNFGMLNPVTRSVLDALGIDKRAPLPAFAPQTFRQLMRHVHQPDHKRSVIFYPGCYVDVYDPRTGLDMVWAINRAGYKVIVPDELVCCGLPMVANGFWQHARANAEHNLKALGQWRDAGLPVVTGCPSCALMFRVDLPEYFPDVAEKYGACSLADAQEFLLDAVDSGDLSLAVDGKHTNLPDLKLIYHAPCHLRAQGNGLPGLELLRRLDGVTVENADAGCCGISGSYGFKKEKYDIAQTVGAELFAKVRESGAQAAVSECGTCRVQITHGSGKFSLHPVSILRQRLEAR</sequence>
<keyword evidence="5" id="KW-0411">Iron-sulfur</keyword>
<dbReference type="Proteomes" id="UP000297065">
    <property type="component" value="Chromosome"/>
</dbReference>
<evidence type="ECO:0000313" key="7">
    <source>
        <dbReference type="EMBL" id="QCC85384.1"/>
    </source>
</evidence>
<gene>
    <name evidence="7" type="ORF">DDIC_05740</name>
</gene>
<dbReference type="Pfam" id="PF13183">
    <property type="entry name" value="Fer4_8"/>
    <property type="match status" value="1"/>
</dbReference>
<organism evidence="7 8">
    <name type="scientific">Desulfovibrio desulfuricans</name>
    <dbReference type="NCBI Taxonomy" id="876"/>
    <lineage>
        <taxon>Bacteria</taxon>
        <taxon>Pseudomonadati</taxon>
        <taxon>Thermodesulfobacteriota</taxon>
        <taxon>Desulfovibrionia</taxon>
        <taxon>Desulfovibrionales</taxon>
        <taxon>Desulfovibrionaceae</taxon>
        <taxon>Desulfovibrio</taxon>
    </lineage>
</organism>
<evidence type="ECO:0000256" key="2">
    <source>
        <dbReference type="ARBA" id="ARBA00022723"/>
    </source>
</evidence>